<reference evidence="2" key="1">
    <citation type="journal article" date="2014" name="Int. J. Syst. Evol. Microbiol.">
        <title>Complete genome sequence of Corynebacterium casei LMG S-19264T (=DSM 44701T), isolated from a smear-ripened cheese.</title>
        <authorList>
            <consortium name="US DOE Joint Genome Institute (JGI-PGF)"/>
            <person name="Walter F."/>
            <person name="Albersmeier A."/>
            <person name="Kalinowski J."/>
            <person name="Ruckert C."/>
        </authorList>
    </citation>
    <scope>NUCLEOTIDE SEQUENCE</scope>
    <source>
        <strain evidence="2">KCTC 22169</strain>
    </source>
</reference>
<dbReference type="Gene3D" id="2.130.10.130">
    <property type="entry name" value="Integrin alpha, N-terminal"/>
    <property type="match status" value="2"/>
</dbReference>
<sequence>MDRDGYPDIVVNQQWLKNPGTVSNDIDWNTRDYAGDWSWPDVFIDVADINRDGRPDIVLSPAEQAGQYYRLSWFEAPSDPDGTWREEVVDARVEAAHHFVAALDIDGTGDLDIVTAEMNQGEGDNPVKLYMKSEEGWRRNRISELSSHSMRAADIDNDFDIDLMGTNWQFEDDKDYEYPVYLWRNQSSSRIGWRRHLIDDSRPGQATFILAADLNGDGATDLASGGHWYRQPESLGSTWTRTPFGDPAANVALLKDFDDDGDVDVLASGWRGYNQQPGLLRRLLNRLGIREYDYEQSGDQLAWAENDGQGRFELHTNIEPASGDFLQGIDWATGIQGGPQAILSWHRQNEGLQALSVPVEPTHSIWRWRRISDFSQDEAITVIDLDGDESPEIVTGTAWLARSNSGWETHWISRTRERPDRHRLVDLNNDGRLDIVVGFESASRAGKLVWYEQPEDLYEPWLEHPLPTLTGPMSLGIGDIDLDGDIDIIVGEHDLDQPDQARLVWLENRNGMGSDWRPHLIHRGDEHHDGALVVDLDGDGDLDIASIGWSHGKVLVYENLIR</sequence>
<gene>
    <name evidence="2" type="ORF">GCM10007392_16210</name>
</gene>
<keyword evidence="1" id="KW-0732">Signal</keyword>
<reference evidence="2" key="2">
    <citation type="submission" date="2020-09" db="EMBL/GenBank/DDBJ databases">
        <authorList>
            <person name="Sun Q."/>
            <person name="Kim S."/>
        </authorList>
    </citation>
    <scope>NUCLEOTIDE SEQUENCE</scope>
    <source>
        <strain evidence="2">KCTC 22169</strain>
    </source>
</reference>
<dbReference type="InterPro" id="IPR013517">
    <property type="entry name" value="FG-GAP"/>
</dbReference>
<dbReference type="PANTHER" id="PTHR44103:SF1">
    <property type="entry name" value="PROPROTEIN CONVERTASE P"/>
    <property type="match status" value="1"/>
</dbReference>
<protein>
    <recommendedName>
        <fullName evidence="4">VCBS repeat-containing protein</fullName>
    </recommendedName>
</protein>
<name>A0A918K528_9GAMM</name>
<keyword evidence="3" id="KW-1185">Reference proteome</keyword>
<evidence type="ECO:0000313" key="3">
    <source>
        <dbReference type="Proteomes" id="UP000626148"/>
    </source>
</evidence>
<evidence type="ECO:0008006" key="4">
    <source>
        <dbReference type="Google" id="ProtNLM"/>
    </source>
</evidence>
<comment type="caution">
    <text evidence="2">The sequence shown here is derived from an EMBL/GenBank/DDBJ whole genome shotgun (WGS) entry which is preliminary data.</text>
</comment>
<accession>A0A918K528</accession>
<dbReference type="AlphaFoldDB" id="A0A918K528"/>
<evidence type="ECO:0000256" key="1">
    <source>
        <dbReference type="ARBA" id="ARBA00022729"/>
    </source>
</evidence>
<proteinExistence type="predicted"/>
<dbReference type="PANTHER" id="PTHR44103">
    <property type="entry name" value="PROPROTEIN CONVERTASE P"/>
    <property type="match status" value="1"/>
</dbReference>
<evidence type="ECO:0000313" key="2">
    <source>
        <dbReference type="EMBL" id="GGX49626.1"/>
    </source>
</evidence>
<dbReference type="Pfam" id="PF13517">
    <property type="entry name" value="FG-GAP_3"/>
    <property type="match status" value="1"/>
</dbReference>
<dbReference type="EMBL" id="BMXR01000003">
    <property type="protein sequence ID" value="GGX49626.1"/>
    <property type="molecule type" value="Genomic_DNA"/>
</dbReference>
<dbReference type="Proteomes" id="UP000626148">
    <property type="component" value="Unassembled WGS sequence"/>
</dbReference>
<dbReference type="SUPFAM" id="SSF69318">
    <property type="entry name" value="Integrin alpha N-terminal domain"/>
    <property type="match status" value="2"/>
</dbReference>
<organism evidence="2 3">
    <name type="scientific">Saccharospirillum salsuginis</name>
    <dbReference type="NCBI Taxonomy" id="418750"/>
    <lineage>
        <taxon>Bacteria</taxon>
        <taxon>Pseudomonadati</taxon>
        <taxon>Pseudomonadota</taxon>
        <taxon>Gammaproteobacteria</taxon>
        <taxon>Oceanospirillales</taxon>
        <taxon>Saccharospirillaceae</taxon>
        <taxon>Saccharospirillum</taxon>
    </lineage>
</organism>
<dbReference type="InterPro" id="IPR028994">
    <property type="entry name" value="Integrin_alpha_N"/>
</dbReference>